<protein>
    <submittedName>
        <fullName evidence="4">Tetratricopeptide repeat protein</fullName>
    </submittedName>
</protein>
<evidence type="ECO:0000256" key="3">
    <source>
        <dbReference type="SAM" id="SignalP"/>
    </source>
</evidence>
<sequence>MKTIWSLAGVLLFTSLALGQGHAQSTPAEARIAQARGAIEKHPDYYSSYNELAWALARRARETGNPSYYEQAEEALRHSFRLQPDNLEGKKVQCWLMLGKHEFARARELARELNRHVPDDVLVYGFLADANAELGNYEEAEAAAQWMLDLRPGNIPGLTRAAYLRELYGDVEGALELMRMAYEQTDLGELEDRAWLLTQMGHLHLVIHQDSEAESSLTEALRLFPRYHYALGVLGELRMKQQRWADAVELFELRYAAAPHPENLYSLGEALERAGRSREARRVFRTFERQALRESGGEDNANRELIFYYIEHAHKPAKALRLAQREATRRQDVYTLDAYAWALHANGRHREARAQVDRVLKVGARHSLFQSHAKAITASLDPVKVSR</sequence>
<reference evidence="4 5" key="1">
    <citation type="submission" date="2019-08" db="EMBL/GenBank/DDBJ databases">
        <title>Archangium and Cystobacter genomes.</title>
        <authorList>
            <person name="Chen I.-C.K."/>
            <person name="Wielgoss S."/>
        </authorList>
    </citation>
    <scope>NUCLEOTIDE SEQUENCE [LARGE SCALE GENOMIC DNA]</scope>
    <source>
        <strain evidence="4 5">Cbm 6</strain>
    </source>
</reference>
<dbReference type="SMART" id="SM00028">
    <property type="entry name" value="TPR"/>
    <property type="match status" value="4"/>
</dbReference>
<dbReference type="RefSeq" id="WP_395812727.1">
    <property type="nucleotide sequence ID" value="NZ_CP043494.1"/>
</dbReference>
<keyword evidence="3" id="KW-0732">Signal</keyword>
<evidence type="ECO:0000256" key="1">
    <source>
        <dbReference type="ARBA" id="ARBA00022737"/>
    </source>
</evidence>
<feature type="signal peptide" evidence="3">
    <location>
        <begin position="1"/>
        <end position="23"/>
    </location>
</feature>
<dbReference type="InterPro" id="IPR051685">
    <property type="entry name" value="Ycf3/AcsC/BcsC/TPR_MFPF"/>
</dbReference>
<keyword evidence="2" id="KW-0802">TPR repeat</keyword>
<accession>A0ABY9WFZ2</accession>
<dbReference type="InterPro" id="IPR019734">
    <property type="entry name" value="TPR_rpt"/>
</dbReference>
<dbReference type="Gene3D" id="1.25.40.10">
    <property type="entry name" value="Tetratricopeptide repeat domain"/>
    <property type="match status" value="3"/>
</dbReference>
<feature type="chain" id="PRO_5046959855" evidence="3">
    <location>
        <begin position="24"/>
        <end position="387"/>
    </location>
</feature>
<dbReference type="PANTHER" id="PTHR44943:SF4">
    <property type="entry name" value="TPR REPEAT-CONTAINING PROTEIN MJ0798"/>
    <property type="match status" value="1"/>
</dbReference>
<gene>
    <name evidence="4" type="ORF">F0U60_00390</name>
</gene>
<dbReference type="InterPro" id="IPR011990">
    <property type="entry name" value="TPR-like_helical_dom_sf"/>
</dbReference>
<dbReference type="PANTHER" id="PTHR44943">
    <property type="entry name" value="CELLULOSE SYNTHASE OPERON PROTEIN C"/>
    <property type="match status" value="1"/>
</dbReference>
<dbReference type="Pfam" id="PF13432">
    <property type="entry name" value="TPR_16"/>
    <property type="match status" value="2"/>
</dbReference>
<evidence type="ECO:0000313" key="5">
    <source>
        <dbReference type="Proteomes" id="UP001611383"/>
    </source>
</evidence>
<proteinExistence type="predicted"/>
<organism evidence="4 5">
    <name type="scientific">Archangium minus</name>
    <dbReference type="NCBI Taxonomy" id="83450"/>
    <lineage>
        <taxon>Bacteria</taxon>
        <taxon>Pseudomonadati</taxon>
        <taxon>Myxococcota</taxon>
        <taxon>Myxococcia</taxon>
        <taxon>Myxococcales</taxon>
        <taxon>Cystobacterineae</taxon>
        <taxon>Archangiaceae</taxon>
        <taxon>Archangium</taxon>
    </lineage>
</organism>
<name>A0ABY9WFZ2_9BACT</name>
<dbReference type="EMBL" id="CP043494">
    <property type="protein sequence ID" value="WNG42722.1"/>
    <property type="molecule type" value="Genomic_DNA"/>
</dbReference>
<evidence type="ECO:0000256" key="2">
    <source>
        <dbReference type="ARBA" id="ARBA00022803"/>
    </source>
</evidence>
<dbReference type="SUPFAM" id="SSF48452">
    <property type="entry name" value="TPR-like"/>
    <property type="match status" value="1"/>
</dbReference>
<keyword evidence="1" id="KW-0677">Repeat</keyword>
<keyword evidence="5" id="KW-1185">Reference proteome</keyword>
<dbReference type="Proteomes" id="UP001611383">
    <property type="component" value="Chromosome"/>
</dbReference>
<evidence type="ECO:0000313" key="4">
    <source>
        <dbReference type="EMBL" id="WNG42722.1"/>
    </source>
</evidence>